<name>A0ABN2N315_9MICO</name>
<dbReference type="Pfam" id="PF00356">
    <property type="entry name" value="LacI"/>
    <property type="match status" value="1"/>
</dbReference>
<dbReference type="SUPFAM" id="SSF47413">
    <property type="entry name" value="lambda repressor-like DNA-binding domains"/>
    <property type="match status" value="1"/>
</dbReference>
<dbReference type="Gene3D" id="3.40.50.2300">
    <property type="match status" value="3"/>
</dbReference>
<dbReference type="InterPro" id="IPR000843">
    <property type="entry name" value="HTH_LacI"/>
</dbReference>
<comment type="caution">
    <text evidence="5">The sequence shown here is derived from an EMBL/GenBank/DDBJ whole genome shotgun (WGS) entry which is preliminary data.</text>
</comment>
<evidence type="ECO:0000259" key="4">
    <source>
        <dbReference type="PROSITE" id="PS50932"/>
    </source>
</evidence>
<dbReference type="SMART" id="SM00354">
    <property type="entry name" value="HTH_LACI"/>
    <property type="match status" value="1"/>
</dbReference>
<evidence type="ECO:0000256" key="2">
    <source>
        <dbReference type="ARBA" id="ARBA00023125"/>
    </source>
</evidence>
<organism evidence="5 6">
    <name type="scientific">Myceligenerans crystallogenes</name>
    <dbReference type="NCBI Taxonomy" id="316335"/>
    <lineage>
        <taxon>Bacteria</taxon>
        <taxon>Bacillati</taxon>
        <taxon>Actinomycetota</taxon>
        <taxon>Actinomycetes</taxon>
        <taxon>Micrococcales</taxon>
        <taxon>Promicromonosporaceae</taxon>
        <taxon>Myceligenerans</taxon>
    </lineage>
</organism>
<dbReference type="InterPro" id="IPR001761">
    <property type="entry name" value="Peripla_BP/Lac1_sug-bd_dom"/>
</dbReference>
<dbReference type="InterPro" id="IPR028082">
    <property type="entry name" value="Peripla_BP_I"/>
</dbReference>
<dbReference type="SUPFAM" id="SSF53822">
    <property type="entry name" value="Periplasmic binding protein-like I"/>
    <property type="match status" value="2"/>
</dbReference>
<gene>
    <name evidence="5" type="ORF">GCM10009751_00990</name>
</gene>
<accession>A0ABN2N315</accession>
<dbReference type="InterPro" id="IPR046335">
    <property type="entry name" value="LacI/GalR-like_sensor"/>
</dbReference>
<protein>
    <submittedName>
        <fullName evidence="5">LacI family DNA-binding transcriptional regulator</fullName>
    </submittedName>
</protein>
<dbReference type="EMBL" id="BAAANL010000001">
    <property type="protein sequence ID" value="GAA1848685.1"/>
    <property type="molecule type" value="Genomic_DNA"/>
</dbReference>
<keyword evidence="2 5" id="KW-0238">DNA-binding</keyword>
<dbReference type="InterPro" id="IPR010982">
    <property type="entry name" value="Lambda_DNA-bd_dom_sf"/>
</dbReference>
<dbReference type="Gene3D" id="1.10.260.40">
    <property type="entry name" value="lambda repressor-like DNA-binding domains"/>
    <property type="match status" value="1"/>
</dbReference>
<reference evidence="5 6" key="1">
    <citation type="journal article" date="2019" name="Int. J. Syst. Evol. Microbiol.">
        <title>The Global Catalogue of Microorganisms (GCM) 10K type strain sequencing project: providing services to taxonomists for standard genome sequencing and annotation.</title>
        <authorList>
            <consortium name="The Broad Institute Genomics Platform"/>
            <consortium name="The Broad Institute Genome Sequencing Center for Infectious Disease"/>
            <person name="Wu L."/>
            <person name="Ma J."/>
        </authorList>
    </citation>
    <scope>NUCLEOTIDE SEQUENCE [LARGE SCALE GENOMIC DNA]</scope>
    <source>
        <strain evidence="5 6">JCM 14326</strain>
    </source>
</reference>
<evidence type="ECO:0000256" key="1">
    <source>
        <dbReference type="ARBA" id="ARBA00023015"/>
    </source>
</evidence>
<dbReference type="GO" id="GO:0003677">
    <property type="term" value="F:DNA binding"/>
    <property type="evidence" value="ECO:0007669"/>
    <property type="project" value="UniProtKB-KW"/>
</dbReference>
<keyword evidence="1" id="KW-0805">Transcription regulation</keyword>
<dbReference type="PROSITE" id="PS50932">
    <property type="entry name" value="HTH_LACI_2"/>
    <property type="match status" value="1"/>
</dbReference>
<feature type="domain" description="HTH lacI-type" evidence="4">
    <location>
        <begin position="2"/>
        <end position="56"/>
    </location>
</feature>
<proteinExistence type="predicted"/>
<dbReference type="Proteomes" id="UP001501094">
    <property type="component" value="Unassembled WGS sequence"/>
</dbReference>
<evidence type="ECO:0000313" key="6">
    <source>
        <dbReference type="Proteomes" id="UP001501094"/>
    </source>
</evidence>
<dbReference type="Pfam" id="PF00532">
    <property type="entry name" value="Peripla_BP_1"/>
    <property type="match status" value="1"/>
</dbReference>
<keyword evidence="3" id="KW-0804">Transcription</keyword>
<evidence type="ECO:0000256" key="3">
    <source>
        <dbReference type="ARBA" id="ARBA00023163"/>
    </source>
</evidence>
<dbReference type="CDD" id="cd01392">
    <property type="entry name" value="HTH_LacI"/>
    <property type="match status" value="1"/>
</dbReference>
<dbReference type="Pfam" id="PF13377">
    <property type="entry name" value="Peripla_BP_3"/>
    <property type="match status" value="1"/>
</dbReference>
<sequence>MATVHDVARDAGVSISTVSRSFDPSSKISPATRARVLGAAEKLGYRPHPVARGLRTGRTHAVGLLVPDLGNPFFAAVTKAVQARARAEGYEVFVADSDEDPEVEPELIRALAIRTDGLLLASPRADAVSLYEALDGVIAVLLNRELPPPVAAAAPPEPSSERPPIVPEQPLVVSGGRPVALDARASVVAEGRSPAASAVVPGIPAITLDDADGVAQILGHLSALGHRTVGIAAGPKASWSAARRVAGLHAAATRWDVRLIELGDFRPHFAGGIQAADHAVASPATAVVVFNDLMALGVLDRLRQRGIDVPGQMSVIGYDDVPLATLVTPALTTVRVPLDKLGRRAVDLLLARLSGTTAPAGAQLPVELVIRGSAGSAPEEPPGR</sequence>
<dbReference type="PANTHER" id="PTHR30146:SF153">
    <property type="entry name" value="LACTOSE OPERON REPRESSOR"/>
    <property type="match status" value="1"/>
</dbReference>
<evidence type="ECO:0000313" key="5">
    <source>
        <dbReference type="EMBL" id="GAA1848685.1"/>
    </source>
</evidence>
<dbReference type="CDD" id="cd06267">
    <property type="entry name" value="PBP1_LacI_sugar_binding-like"/>
    <property type="match status" value="1"/>
</dbReference>
<keyword evidence="6" id="KW-1185">Reference proteome</keyword>
<dbReference type="PANTHER" id="PTHR30146">
    <property type="entry name" value="LACI-RELATED TRANSCRIPTIONAL REPRESSOR"/>
    <property type="match status" value="1"/>
</dbReference>